<evidence type="ECO:0000313" key="5">
    <source>
        <dbReference type="Proteomes" id="UP000631312"/>
    </source>
</evidence>
<dbReference type="Proteomes" id="UP000631312">
    <property type="component" value="Unassembled WGS sequence"/>
</dbReference>
<name>A0A7W7MJB9_9ACTN</name>
<evidence type="ECO:0000256" key="1">
    <source>
        <dbReference type="SAM" id="MobiDB-lite"/>
    </source>
</evidence>
<dbReference type="EMBL" id="JACHNC010000001">
    <property type="protein sequence ID" value="MBB4752404.1"/>
    <property type="molecule type" value="Genomic_DNA"/>
</dbReference>
<dbReference type="Proteomes" id="UP000590511">
    <property type="component" value="Unassembled WGS sequence"/>
</dbReference>
<proteinExistence type="predicted"/>
<accession>A0A7W7MJB9</accession>
<organism evidence="3 4">
    <name type="scientific">Actinoplanes lobatus</name>
    <dbReference type="NCBI Taxonomy" id="113568"/>
    <lineage>
        <taxon>Bacteria</taxon>
        <taxon>Bacillati</taxon>
        <taxon>Actinomycetota</taxon>
        <taxon>Actinomycetes</taxon>
        <taxon>Micromonosporales</taxon>
        <taxon>Micromonosporaceae</taxon>
        <taxon>Actinoplanes</taxon>
    </lineage>
</organism>
<keyword evidence="5" id="KW-1185">Reference proteome</keyword>
<sequence length="218" mass="23268">MDVPEHREAQAALALILAATSSRPTAPTGPEPTATSGQAALSALIALRHLRDRLDICEPQLIATARAAGAAWAELAPAMGVTSRQAAERRYLRIRRSEQDDATATADQRVAAERDRRAGARAVTGWARTNGAGLRQLAGQITALTDLGPDAQASLDRLHHALGDSDPAALLPLLSDTHAYLQSRHAPLAGRVASVTDDADQIRRVTQRGREHQRRAPD</sequence>
<evidence type="ECO:0000313" key="4">
    <source>
        <dbReference type="Proteomes" id="UP000590511"/>
    </source>
</evidence>
<dbReference type="RefSeq" id="WP_203832948.1">
    <property type="nucleotide sequence ID" value="NZ_BOMP01000188.1"/>
</dbReference>
<dbReference type="AlphaFoldDB" id="A0A7W7MJB9"/>
<gene>
    <name evidence="2" type="ORF">Alo02nite_90110</name>
    <name evidence="3" type="ORF">BJ964_006565</name>
</gene>
<protein>
    <recommendedName>
        <fullName evidence="6">Type III effector protein</fullName>
    </recommendedName>
</protein>
<reference evidence="3 4" key="1">
    <citation type="submission" date="2020-08" db="EMBL/GenBank/DDBJ databases">
        <title>Sequencing the genomes of 1000 actinobacteria strains.</title>
        <authorList>
            <person name="Klenk H.-P."/>
        </authorList>
    </citation>
    <scope>NUCLEOTIDE SEQUENCE [LARGE SCALE GENOMIC DNA]</scope>
    <source>
        <strain evidence="3 4">DSM 43150</strain>
    </source>
</reference>
<evidence type="ECO:0000313" key="2">
    <source>
        <dbReference type="EMBL" id="GIE46113.1"/>
    </source>
</evidence>
<feature type="compositionally biased region" description="Basic and acidic residues" evidence="1">
    <location>
        <begin position="200"/>
        <end position="218"/>
    </location>
</feature>
<dbReference type="EMBL" id="BOMP01000188">
    <property type="protein sequence ID" value="GIE46113.1"/>
    <property type="molecule type" value="Genomic_DNA"/>
</dbReference>
<feature type="region of interest" description="Disordered" evidence="1">
    <location>
        <begin position="199"/>
        <end position="218"/>
    </location>
</feature>
<evidence type="ECO:0000313" key="3">
    <source>
        <dbReference type="EMBL" id="MBB4752404.1"/>
    </source>
</evidence>
<comment type="caution">
    <text evidence="3">The sequence shown here is derived from an EMBL/GenBank/DDBJ whole genome shotgun (WGS) entry which is preliminary data.</text>
</comment>
<evidence type="ECO:0008006" key="6">
    <source>
        <dbReference type="Google" id="ProtNLM"/>
    </source>
</evidence>
<reference evidence="2 5" key="2">
    <citation type="submission" date="2021-01" db="EMBL/GenBank/DDBJ databases">
        <title>Whole genome shotgun sequence of Actinoplanes lobatus NBRC 12513.</title>
        <authorList>
            <person name="Komaki H."/>
            <person name="Tamura T."/>
        </authorList>
    </citation>
    <scope>NUCLEOTIDE SEQUENCE [LARGE SCALE GENOMIC DNA]</scope>
    <source>
        <strain evidence="2 5">NBRC 12513</strain>
    </source>
</reference>